<organism evidence="5 6">
    <name type="scientific">Floridaenema flaviceps BLCC-F50</name>
    <dbReference type="NCBI Taxonomy" id="3153642"/>
    <lineage>
        <taxon>Bacteria</taxon>
        <taxon>Bacillati</taxon>
        <taxon>Cyanobacteriota</taxon>
        <taxon>Cyanophyceae</taxon>
        <taxon>Oscillatoriophycideae</taxon>
        <taxon>Aerosakkonematales</taxon>
        <taxon>Aerosakkonemataceae</taxon>
        <taxon>Floridanema</taxon>
        <taxon>Floridanema flaviceps</taxon>
    </lineage>
</organism>
<proteinExistence type="predicted"/>
<comment type="caution">
    <text evidence="5">The sequence shown here is derived from an EMBL/GenBank/DDBJ whole genome shotgun (WGS) entry which is preliminary data.</text>
</comment>
<dbReference type="Gene3D" id="2.60.120.10">
    <property type="entry name" value="Jelly Rolls"/>
    <property type="match status" value="1"/>
</dbReference>
<dbReference type="SUPFAM" id="SSF51206">
    <property type="entry name" value="cAMP-binding domain-like"/>
    <property type="match status" value="1"/>
</dbReference>
<dbReference type="Proteomes" id="UP001576784">
    <property type="component" value="Unassembled WGS sequence"/>
</dbReference>
<dbReference type="InterPro" id="IPR018490">
    <property type="entry name" value="cNMP-bd_dom_sf"/>
</dbReference>
<evidence type="ECO:0000256" key="2">
    <source>
        <dbReference type="ARBA" id="ARBA00023125"/>
    </source>
</evidence>
<reference evidence="5 6" key="1">
    <citation type="submission" date="2024-09" db="EMBL/GenBank/DDBJ databases">
        <title>Floridaenema gen nov. (Aerosakkonemataceae, Aerosakkonematales ord. nov., Cyanobacteria) from benthic tropical and subtropical fresh waters, with the description of four new species.</title>
        <authorList>
            <person name="Moretto J.A."/>
            <person name="Berthold D.E."/>
            <person name="Lefler F.W."/>
            <person name="Huang I.-S."/>
            <person name="Laughinghouse H. IV."/>
        </authorList>
    </citation>
    <scope>NUCLEOTIDE SEQUENCE [LARGE SCALE GENOMIC DNA]</scope>
    <source>
        <strain evidence="5 6">BLCC-F50</strain>
    </source>
</reference>
<dbReference type="EMBL" id="JBHFNR010000198">
    <property type="protein sequence ID" value="MFB2896370.1"/>
    <property type="molecule type" value="Genomic_DNA"/>
</dbReference>
<dbReference type="RefSeq" id="WP_413265999.1">
    <property type="nucleotide sequence ID" value="NZ_JBHFNR010000198.1"/>
</dbReference>
<keyword evidence="6" id="KW-1185">Reference proteome</keyword>
<evidence type="ECO:0000313" key="5">
    <source>
        <dbReference type="EMBL" id="MFB2896370.1"/>
    </source>
</evidence>
<evidence type="ECO:0000259" key="4">
    <source>
        <dbReference type="PROSITE" id="PS51063"/>
    </source>
</evidence>
<feature type="domain" description="HTH crp-type" evidence="4">
    <location>
        <begin position="148"/>
        <end position="214"/>
    </location>
</feature>
<dbReference type="InterPro" id="IPR036390">
    <property type="entry name" value="WH_DNA-bd_sf"/>
</dbReference>
<evidence type="ECO:0000256" key="1">
    <source>
        <dbReference type="ARBA" id="ARBA00023015"/>
    </source>
</evidence>
<dbReference type="PROSITE" id="PS51063">
    <property type="entry name" value="HTH_CRP_2"/>
    <property type="match status" value="1"/>
</dbReference>
<name>A0ABV4XXA5_9CYAN</name>
<dbReference type="InterPro" id="IPR012318">
    <property type="entry name" value="HTH_CRP"/>
</dbReference>
<keyword evidence="3" id="KW-0804">Transcription</keyword>
<dbReference type="Pfam" id="PF13545">
    <property type="entry name" value="HTH_Crp_2"/>
    <property type="match status" value="1"/>
</dbReference>
<dbReference type="InterPro" id="IPR014710">
    <property type="entry name" value="RmlC-like_jellyroll"/>
</dbReference>
<evidence type="ECO:0000313" key="6">
    <source>
        <dbReference type="Proteomes" id="UP001576784"/>
    </source>
</evidence>
<keyword evidence="2" id="KW-0238">DNA-binding</keyword>
<dbReference type="SUPFAM" id="SSF46785">
    <property type="entry name" value="Winged helix' DNA-binding domain"/>
    <property type="match status" value="1"/>
</dbReference>
<protein>
    <submittedName>
        <fullName evidence="5">Crp/Fnr family transcriptional regulator</fullName>
    </submittedName>
</protein>
<evidence type="ECO:0000256" key="3">
    <source>
        <dbReference type="ARBA" id="ARBA00023163"/>
    </source>
</evidence>
<dbReference type="InterPro" id="IPR050397">
    <property type="entry name" value="Env_Response_Regulators"/>
</dbReference>
<sequence length="237" mass="26906">MLHSAQCQQSGNLILDSLPSNEYDLLHPHLKKVQLRQNEILCRIREPIEQVYFPSTALLSWVHSTVEGGTVEVGATGFEGLVGTTFLLERDDTPWQTNVIVAGEAYQLSPEVFVNALQNSIVLQQKLKAFTYLKLMQVTQSALCNRFHSVEQRLCRWLLAAEDRVKTPELRLTQDILATMIGSNRPAVSIVTGTLQSSGLIRTSRGKVTILNREEMEKTTCECYHIVKQEYDRYLKR</sequence>
<keyword evidence="1" id="KW-0805">Transcription regulation</keyword>
<dbReference type="PANTHER" id="PTHR24567:SF74">
    <property type="entry name" value="HTH-TYPE TRANSCRIPTIONAL REGULATOR ARCR"/>
    <property type="match status" value="1"/>
</dbReference>
<gene>
    <name evidence="5" type="ORF">ACE1CI_25960</name>
</gene>
<accession>A0ABV4XXA5</accession>
<dbReference type="PANTHER" id="PTHR24567">
    <property type="entry name" value="CRP FAMILY TRANSCRIPTIONAL REGULATORY PROTEIN"/>
    <property type="match status" value="1"/>
</dbReference>